<dbReference type="RefSeq" id="WP_236695982.1">
    <property type="nucleotide sequence ID" value="NZ_LECT01000007.1"/>
</dbReference>
<organism evidence="2 3">
    <name type="scientific">Rhodopirellula islandica</name>
    <dbReference type="NCBI Taxonomy" id="595434"/>
    <lineage>
        <taxon>Bacteria</taxon>
        <taxon>Pseudomonadati</taxon>
        <taxon>Planctomycetota</taxon>
        <taxon>Planctomycetia</taxon>
        <taxon>Pirellulales</taxon>
        <taxon>Pirellulaceae</taxon>
        <taxon>Rhodopirellula</taxon>
    </lineage>
</organism>
<dbReference type="STRING" id="595434.RISK_000737"/>
<dbReference type="InterPro" id="IPR023210">
    <property type="entry name" value="NADP_OxRdtase_dom"/>
</dbReference>
<feature type="domain" description="NADP-dependent oxidoreductase" evidence="1">
    <location>
        <begin position="24"/>
        <end position="341"/>
    </location>
</feature>
<name>A0A0J1BK75_RHOIS</name>
<keyword evidence="3" id="KW-1185">Reference proteome</keyword>
<dbReference type="Gene3D" id="3.20.20.100">
    <property type="entry name" value="NADP-dependent oxidoreductase domain"/>
    <property type="match status" value="1"/>
</dbReference>
<dbReference type="PATRIC" id="fig|595434.4.peg.715"/>
<keyword evidence="2" id="KW-0560">Oxidoreductase</keyword>
<proteinExistence type="predicted"/>
<dbReference type="Pfam" id="PF00248">
    <property type="entry name" value="Aldo_ket_red"/>
    <property type="match status" value="1"/>
</dbReference>
<dbReference type="Proteomes" id="UP000036367">
    <property type="component" value="Unassembled WGS sequence"/>
</dbReference>
<evidence type="ECO:0000259" key="1">
    <source>
        <dbReference type="Pfam" id="PF00248"/>
    </source>
</evidence>
<accession>A0A0J1BK75</accession>
<comment type="caution">
    <text evidence="2">The sequence shown here is derived from an EMBL/GenBank/DDBJ whole genome shotgun (WGS) entry which is preliminary data.</text>
</comment>
<reference evidence="2" key="1">
    <citation type="submission" date="2015-05" db="EMBL/GenBank/DDBJ databases">
        <title>Permanent draft genome of Rhodopirellula islandicus K833.</title>
        <authorList>
            <person name="Kizina J."/>
            <person name="Richter M."/>
            <person name="Glockner F.O."/>
            <person name="Harder J."/>
        </authorList>
    </citation>
    <scope>NUCLEOTIDE SEQUENCE [LARGE SCALE GENOMIC DNA]</scope>
    <source>
        <strain evidence="2">K833</strain>
    </source>
</reference>
<evidence type="ECO:0000313" key="2">
    <source>
        <dbReference type="EMBL" id="KLU06936.1"/>
    </source>
</evidence>
<dbReference type="CDD" id="cd19152">
    <property type="entry name" value="AKR_AKR15A"/>
    <property type="match status" value="1"/>
</dbReference>
<dbReference type="AlphaFoldDB" id="A0A0J1BK75"/>
<dbReference type="GO" id="GO:0047834">
    <property type="term" value="F:D-threo-aldose 1-dehydrogenase activity"/>
    <property type="evidence" value="ECO:0007669"/>
    <property type="project" value="UniProtKB-EC"/>
</dbReference>
<dbReference type="SUPFAM" id="SSF51430">
    <property type="entry name" value="NAD(P)-linked oxidoreductase"/>
    <property type="match status" value="1"/>
</dbReference>
<dbReference type="InterPro" id="IPR020471">
    <property type="entry name" value="AKR"/>
</dbReference>
<sequence>MPESTASQPTEEANAASIGNLLPPIVFGTSALGNLYQAIDRDTKRSIVSEWFEHCEGIVAADSAGKYGAGLALECMADALRSLQVKPAQILISNKLGWRRVPLKTPEPTFEPGAWVGLEHDAVQDISYNGILRCWEQGCELMAPYRPQLVSVHDPDEYLAAASSKDDRKRRWDDILGAYQALSELRDRGEVLAIGVGSKDWQVSEALTRDFPLDWVMLATSLTVRNHPQPLLDFVETLRRQSISVINSAVFHAGFLTGGNHYDYRKVTGETAEDQELLEWRRQFQRHCEQFNVPPAEACVAFGMSPPGVVATALNSSQPNRIAQNVRLVSAQPPAEFWASMKHDGLINVSYPFV</sequence>
<dbReference type="EC" id="1.1.1.122" evidence="2"/>
<dbReference type="EMBL" id="LECT01000007">
    <property type="protein sequence ID" value="KLU06936.1"/>
    <property type="molecule type" value="Genomic_DNA"/>
</dbReference>
<evidence type="ECO:0000313" key="3">
    <source>
        <dbReference type="Proteomes" id="UP000036367"/>
    </source>
</evidence>
<dbReference type="InterPro" id="IPR036812">
    <property type="entry name" value="NAD(P)_OxRdtase_dom_sf"/>
</dbReference>
<dbReference type="PANTHER" id="PTHR42686:SF1">
    <property type="entry name" value="GH17980P-RELATED"/>
    <property type="match status" value="1"/>
</dbReference>
<protein>
    <submittedName>
        <fullName evidence="2">L-fuco-beta-pyranose dehydrogenase</fullName>
        <ecNumber evidence="2">1.1.1.122</ecNumber>
    </submittedName>
</protein>
<gene>
    <name evidence="2" type="ORF">RISK_000737</name>
</gene>
<dbReference type="GO" id="GO:0005829">
    <property type="term" value="C:cytosol"/>
    <property type="evidence" value="ECO:0007669"/>
    <property type="project" value="TreeGrafter"/>
</dbReference>
<dbReference type="PANTHER" id="PTHR42686">
    <property type="entry name" value="GH17980P-RELATED"/>
    <property type="match status" value="1"/>
</dbReference>